<evidence type="ECO:0000313" key="2">
    <source>
        <dbReference type="Proteomes" id="UP000807469"/>
    </source>
</evidence>
<dbReference type="EMBL" id="MU155439">
    <property type="protein sequence ID" value="KAF9473485.1"/>
    <property type="molecule type" value="Genomic_DNA"/>
</dbReference>
<gene>
    <name evidence="1" type="ORF">BDN70DRAFT_791444</name>
</gene>
<dbReference type="AlphaFoldDB" id="A0A9P6CTZ8"/>
<organism evidence="1 2">
    <name type="scientific">Pholiota conissans</name>
    <dbReference type="NCBI Taxonomy" id="109636"/>
    <lineage>
        <taxon>Eukaryota</taxon>
        <taxon>Fungi</taxon>
        <taxon>Dikarya</taxon>
        <taxon>Basidiomycota</taxon>
        <taxon>Agaricomycotina</taxon>
        <taxon>Agaricomycetes</taxon>
        <taxon>Agaricomycetidae</taxon>
        <taxon>Agaricales</taxon>
        <taxon>Agaricineae</taxon>
        <taxon>Strophariaceae</taxon>
        <taxon>Pholiota</taxon>
    </lineage>
</organism>
<accession>A0A9P6CTZ8</accession>
<feature type="non-terminal residue" evidence="1">
    <location>
        <position position="105"/>
    </location>
</feature>
<comment type="caution">
    <text evidence="1">The sequence shown here is derived from an EMBL/GenBank/DDBJ whole genome shotgun (WGS) entry which is preliminary data.</text>
</comment>
<name>A0A9P6CTZ8_9AGAR</name>
<reference evidence="1" key="1">
    <citation type="submission" date="2020-11" db="EMBL/GenBank/DDBJ databases">
        <authorList>
            <consortium name="DOE Joint Genome Institute"/>
            <person name="Ahrendt S."/>
            <person name="Riley R."/>
            <person name="Andreopoulos W."/>
            <person name="Labutti K."/>
            <person name="Pangilinan J."/>
            <person name="Ruiz-Duenas F.J."/>
            <person name="Barrasa J.M."/>
            <person name="Sanchez-Garcia M."/>
            <person name="Camarero S."/>
            <person name="Miyauchi S."/>
            <person name="Serrano A."/>
            <person name="Linde D."/>
            <person name="Babiker R."/>
            <person name="Drula E."/>
            <person name="Ayuso-Fernandez I."/>
            <person name="Pacheco R."/>
            <person name="Padilla G."/>
            <person name="Ferreira P."/>
            <person name="Barriuso J."/>
            <person name="Kellner H."/>
            <person name="Castanera R."/>
            <person name="Alfaro M."/>
            <person name="Ramirez L."/>
            <person name="Pisabarro A.G."/>
            <person name="Kuo A."/>
            <person name="Tritt A."/>
            <person name="Lipzen A."/>
            <person name="He G."/>
            <person name="Yan M."/>
            <person name="Ng V."/>
            <person name="Cullen D."/>
            <person name="Martin F."/>
            <person name="Rosso M.-N."/>
            <person name="Henrissat B."/>
            <person name="Hibbett D."/>
            <person name="Martinez A.T."/>
            <person name="Grigoriev I.V."/>
        </authorList>
    </citation>
    <scope>NUCLEOTIDE SEQUENCE</scope>
    <source>
        <strain evidence="1">CIRM-BRFM 674</strain>
    </source>
</reference>
<sequence>LPKQQDEQGAARRKAEKEAIDIAVNDWASYTMAKAAELGAKFDKKPRYFLDRFFLGGQKLIYKQNVTNPFNAFKSIKAAHLRSEGEKEDAIQIQEHYKDEYNGLT</sequence>
<dbReference type="OrthoDB" id="3050809at2759"/>
<dbReference type="Proteomes" id="UP000807469">
    <property type="component" value="Unassembled WGS sequence"/>
</dbReference>
<feature type="non-terminal residue" evidence="1">
    <location>
        <position position="1"/>
    </location>
</feature>
<evidence type="ECO:0000313" key="1">
    <source>
        <dbReference type="EMBL" id="KAF9473485.1"/>
    </source>
</evidence>
<protein>
    <submittedName>
        <fullName evidence="1">Uncharacterized protein</fullName>
    </submittedName>
</protein>
<keyword evidence="2" id="KW-1185">Reference proteome</keyword>
<proteinExistence type="predicted"/>